<dbReference type="CDD" id="cd16262">
    <property type="entry name" value="EFG_III"/>
    <property type="match status" value="1"/>
</dbReference>
<evidence type="ECO:0000256" key="3">
    <source>
        <dbReference type="ARBA" id="ARBA00022741"/>
    </source>
</evidence>
<dbReference type="InterPro" id="IPR004540">
    <property type="entry name" value="Transl_elong_EFG/EF2"/>
</dbReference>
<dbReference type="InterPro" id="IPR027417">
    <property type="entry name" value="P-loop_NTPase"/>
</dbReference>
<dbReference type="SMART" id="SM00838">
    <property type="entry name" value="EFG_C"/>
    <property type="match status" value="1"/>
</dbReference>
<evidence type="ECO:0000313" key="10">
    <source>
        <dbReference type="Proteomes" id="UP000594455"/>
    </source>
</evidence>
<dbReference type="InterPro" id="IPR005225">
    <property type="entry name" value="Small_GTP-bd"/>
</dbReference>
<evidence type="ECO:0000256" key="2">
    <source>
        <dbReference type="ARBA" id="ARBA00017872"/>
    </source>
</evidence>
<dbReference type="InterPro" id="IPR000795">
    <property type="entry name" value="T_Tr_GTP-bd_dom"/>
</dbReference>
<dbReference type="NCBIfam" id="TIGR00484">
    <property type="entry name" value="EF-G"/>
    <property type="match status" value="1"/>
</dbReference>
<comment type="similarity">
    <text evidence="1 7">Belongs to the TRAFAC class translation factor GTPase superfamily. Classic translation factor GTPase family. EF-G/EF-2 subfamily.</text>
</comment>
<keyword evidence="6 7" id="KW-0342">GTP-binding</keyword>
<dbReference type="PROSITE" id="PS00301">
    <property type="entry name" value="G_TR_1"/>
    <property type="match status" value="1"/>
</dbReference>
<dbReference type="Gene3D" id="3.30.70.870">
    <property type="entry name" value="Elongation Factor G (Translational Gtpase), domain 3"/>
    <property type="match status" value="1"/>
</dbReference>
<dbReference type="AlphaFoldDB" id="A0A7T1F9N5"/>
<organism evidence="9 10">
    <name type="scientific">Staphylococcus lloydii</name>
    <dbReference type="NCBI Taxonomy" id="2781774"/>
    <lineage>
        <taxon>Bacteria</taxon>
        <taxon>Bacillati</taxon>
        <taxon>Bacillota</taxon>
        <taxon>Bacilli</taxon>
        <taxon>Bacillales</taxon>
        <taxon>Staphylococcaceae</taxon>
        <taxon>Staphylococcus</taxon>
    </lineage>
</organism>
<dbReference type="GO" id="GO:0003746">
    <property type="term" value="F:translation elongation factor activity"/>
    <property type="evidence" value="ECO:0007669"/>
    <property type="project" value="UniProtKB-UniRule"/>
</dbReference>
<sequence length="696" mass="76990">MARDFTLEKTRNIGIMAHIDAGKTTTTERILYYTGRIHKIGETHEGASQMDWMEQEQDRGITITSAATTAQWNDHRVNIIDTPGHVDFTVEVERSLRVLDGAVTVLDAQSGVEPQTETVWRQATTYGVPRIVFVNKMDKLGANFDYSVSTIHDRLQANAQPIQLPIGAEDEFEAIIDLVEMKCFKYNNDLGTEIEEIEIPADHQDRAEEARANLIEAVAETNDELMEKYLGDEEISVDELKAAIRQATTDVEFYPVLVGTAFKNKGVQLMLNAVIDYLPSPLDVKPIVGHRAENPDEEVIAKPDDSAEFAALAFKVMTDPYVGKLTFFRVYSGTLTSGSYVKNSTKNKRERVGRLLQMHANSRQELNTVYSGDIAAAVGLKDTGTGDTLCGEKNDIILESMVFPEPVIHLSVEPKSKADQDKMTQALVKLQEEDPTFHAHTDEETGQVIIGGMGELHLDILVDRMKKEFNVECNVGAPMVSYRETFKQSAQVQGKFARQSGGRGQYGDVQIEFTPNETGGGFEFENAIVGGVVPREYIPSVEAGLKDAMENGVLAGYPLIDVKAKLFDGSYHDVDSSEMAFKIAASLALKEAAKKCDPVILEPITKVTIEMPEEYMGDIMGDVTARRGRVDGMEPRGNAQVVNAYVPLSEMFGYATSLRSNTQGRGTYTMYFDHYAEVPKSISDEIIKKNSGNKAD</sequence>
<dbReference type="InterPro" id="IPR035647">
    <property type="entry name" value="EFG_III/V"/>
</dbReference>
<dbReference type="Gene3D" id="2.40.30.10">
    <property type="entry name" value="Translation factors"/>
    <property type="match status" value="1"/>
</dbReference>
<dbReference type="SUPFAM" id="SSF50447">
    <property type="entry name" value="Translation proteins"/>
    <property type="match status" value="1"/>
</dbReference>
<dbReference type="CDD" id="cd01886">
    <property type="entry name" value="EF-G"/>
    <property type="match status" value="1"/>
</dbReference>
<dbReference type="CDD" id="cd03713">
    <property type="entry name" value="EFG_mtEFG_C"/>
    <property type="match status" value="1"/>
</dbReference>
<dbReference type="Pfam" id="PF03764">
    <property type="entry name" value="EFG_IV"/>
    <property type="match status" value="1"/>
</dbReference>
<feature type="binding site" evidence="7">
    <location>
        <begin position="17"/>
        <end position="24"/>
    </location>
    <ligand>
        <name>GTP</name>
        <dbReference type="ChEBI" id="CHEBI:37565"/>
    </ligand>
</feature>
<dbReference type="InterPro" id="IPR035649">
    <property type="entry name" value="EFG_V"/>
</dbReference>
<evidence type="ECO:0000256" key="7">
    <source>
        <dbReference type="HAMAP-Rule" id="MF_00054"/>
    </source>
</evidence>
<evidence type="ECO:0000313" key="9">
    <source>
        <dbReference type="EMBL" id="QPM74881.1"/>
    </source>
</evidence>
<evidence type="ECO:0000256" key="4">
    <source>
        <dbReference type="ARBA" id="ARBA00022768"/>
    </source>
</evidence>
<protein>
    <recommendedName>
        <fullName evidence="2 7">Elongation factor G</fullName>
        <shortName evidence="7">EF-G</shortName>
    </recommendedName>
</protein>
<dbReference type="InterPro" id="IPR014721">
    <property type="entry name" value="Ribsml_uS5_D2-typ_fold_subgr"/>
</dbReference>
<dbReference type="InterPro" id="IPR009022">
    <property type="entry name" value="EFG_III"/>
</dbReference>
<dbReference type="InterPro" id="IPR020568">
    <property type="entry name" value="Ribosomal_Su5_D2-typ_SF"/>
</dbReference>
<dbReference type="HAMAP" id="MF_00054_B">
    <property type="entry name" value="EF_G_EF_2_B"/>
    <property type="match status" value="1"/>
</dbReference>
<dbReference type="NCBIfam" id="NF009379">
    <property type="entry name" value="PRK12740.1-3"/>
    <property type="match status" value="1"/>
</dbReference>
<dbReference type="PROSITE" id="PS51722">
    <property type="entry name" value="G_TR_2"/>
    <property type="match status" value="1"/>
</dbReference>
<dbReference type="Gene3D" id="3.40.50.300">
    <property type="entry name" value="P-loop containing nucleotide triphosphate hydrolases"/>
    <property type="match status" value="1"/>
</dbReference>
<keyword evidence="7" id="KW-0963">Cytoplasm</keyword>
<dbReference type="InterPro" id="IPR031157">
    <property type="entry name" value="G_TR_CS"/>
</dbReference>
<keyword evidence="5 7" id="KW-0648">Protein biosynthesis</keyword>
<dbReference type="GO" id="GO:0032790">
    <property type="term" value="P:ribosome disassembly"/>
    <property type="evidence" value="ECO:0007669"/>
    <property type="project" value="TreeGrafter"/>
</dbReference>
<dbReference type="FunFam" id="3.40.50.300:FF:000029">
    <property type="entry name" value="Elongation factor G"/>
    <property type="match status" value="1"/>
</dbReference>
<dbReference type="InterPro" id="IPR009000">
    <property type="entry name" value="Transl_B-barrel_sf"/>
</dbReference>
<dbReference type="SUPFAM" id="SSF54211">
    <property type="entry name" value="Ribosomal protein S5 domain 2-like"/>
    <property type="match status" value="1"/>
</dbReference>
<dbReference type="Proteomes" id="UP000594455">
    <property type="component" value="Chromosome"/>
</dbReference>
<dbReference type="FunFam" id="3.30.70.240:FF:000001">
    <property type="entry name" value="Elongation factor G"/>
    <property type="match status" value="1"/>
</dbReference>
<accession>A0A7T1F9N5</accession>
<dbReference type="SMART" id="SM00889">
    <property type="entry name" value="EFG_IV"/>
    <property type="match status" value="1"/>
</dbReference>
<keyword evidence="3 7" id="KW-0547">Nucleotide-binding</keyword>
<evidence type="ECO:0000259" key="8">
    <source>
        <dbReference type="PROSITE" id="PS51722"/>
    </source>
</evidence>
<gene>
    <name evidence="7 9" type="primary">fusA</name>
    <name evidence="9" type="ORF">ISP08_11115</name>
</gene>
<evidence type="ECO:0000256" key="6">
    <source>
        <dbReference type="ARBA" id="ARBA00023134"/>
    </source>
</evidence>
<dbReference type="Pfam" id="PF00679">
    <property type="entry name" value="EFG_C"/>
    <property type="match status" value="1"/>
</dbReference>
<dbReference type="Gene3D" id="3.30.230.10">
    <property type="match status" value="1"/>
</dbReference>
<comment type="function">
    <text evidence="7">Catalyzes the GTP-dependent ribosomal translocation step during translation elongation. During this step, the ribosome changes from the pre-translocational (PRE) to the post-translocational (POST) state as the newly formed A-site-bound peptidyl-tRNA and P-site-bound deacylated tRNA move to the P and E sites, respectively. Catalyzes the coordinated movement of the two tRNA molecules, the mRNA and conformational changes in the ribosome.</text>
</comment>
<dbReference type="InterPro" id="IPR047872">
    <property type="entry name" value="EFG_IV"/>
</dbReference>
<dbReference type="Pfam" id="PF03144">
    <property type="entry name" value="GTP_EFTU_D2"/>
    <property type="match status" value="1"/>
</dbReference>
<dbReference type="InterPro" id="IPR005517">
    <property type="entry name" value="Transl_elong_EFG/EF2_IV"/>
</dbReference>
<dbReference type="GO" id="GO:0005737">
    <property type="term" value="C:cytoplasm"/>
    <property type="evidence" value="ECO:0007669"/>
    <property type="project" value="UniProtKB-SubCell"/>
</dbReference>
<comment type="subcellular location">
    <subcellularLocation>
        <location evidence="7">Cytoplasm</location>
    </subcellularLocation>
</comment>
<feature type="binding site" evidence="7">
    <location>
        <begin position="81"/>
        <end position="85"/>
    </location>
    <ligand>
        <name>GTP</name>
        <dbReference type="ChEBI" id="CHEBI:37565"/>
    </ligand>
</feature>
<dbReference type="PANTHER" id="PTHR43261">
    <property type="entry name" value="TRANSLATION ELONGATION FACTOR G-RELATED"/>
    <property type="match status" value="1"/>
</dbReference>
<proteinExistence type="inferred from homology"/>
<dbReference type="FunFam" id="3.30.230.10:FF:000003">
    <property type="entry name" value="Elongation factor G"/>
    <property type="match status" value="1"/>
</dbReference>
<dbReference type="GO" id="GO:0005525">
    <property type="term" value="F:GTP binding"/>
    <property type="evidence" value="ECO:0007669"/>
    <property type="project" value="UniProtKB-UniRule"/>
</dbReference>
<dbReference type="CDD" id="cd01434">
    <property type="entry name" value="EFG_mtEFG1_IV"/>
    <property type="match status" value="1"/>
</dbReference>
<reference evidence="9 10" key="1">
    <citation type="submission" date="2020-10" db="EMBL/GenBank/DDBJ databases">
        <title>Closed genome sequences of Staphylococcus lloydii sp. nov. and Staphylococcus durrellii sp. nov. Isolated from Captive Fruit Bats (Pteropus livingstonii).</title>
        <authorList>
            <person name="Fountain K."/>
        </authorList>
    </citation>
    <scope>NUCLEOTIDE SEQUENCE [LARGE SCALE GENOMIC DNA]</scope>
    <source>
        <strain evidence="9 10">23_2_7_LY</strain>
    </source>
</reference>
<dbReference type="SUPFAM" id="SSF54980">
    <property type="entry name" value="EF-G C-terminal domain-like"/>
    <property type="match status" value="2"/>
</dbReference>
<dbReference type="InterPro" id="IPR004161">
    <property type="entry name" value="EFTu-like_2"/>
</dbReference>
<dbReference type="Pfam" id="PF14492">
    <property type="entry name" value="EFG_III"/>
    <property type="match status" value="1"/>
</dbReference>
<dbReference type="PANTHER" id="PTHR43261:SF1">
    <property type="entry name" value="RIBOSOME-RELEASING FACTOR 2, MITOCHONDRIAL"/>
    <property type="match status" value="1"/>
</dbReference>
<dbReference type="FunFam" id="2.40.30.10:FF:000006">
    <property type="entry name" value="Elongation factor G"/>
    <property type="match status" value="1"/>
</dbReference>
<keyword evidence="4 7" id="KW-0251">Elongation factor</keyword>
<dbReference type="Gene3D" id="3.30.70.240">
    <property type="match status" value="1"/>
</dbReference>
<evidence type="ECO:0000256" key="1">
    <source>
        <dbReference type="ARBA" id="ARBA00005870"/>
    </source>
</evidence>
<dbReference type="KEGG" id="sllo:ISP08_11115"/>
<dbReference type="SUPFAM" id="SSF52540">
    <property type="entry name" value="P-loop containing nucleoside triphosphate hydrolases"/>
    <property type="match status" value="1"/>
</dbReference>
<feature type="domain" description="Tr-type G" evidence="8">
    <location>
        <begin position="8"/>
        <end position="282"/>
    </location>
</feature>
<dbReference type="FunFam" id="3.30.70.870:FF:000001">
    <property type="entry name" value="Elongation factor G"/>
    <property type="match status" value="1"/>
</dbReference>
<evidence type="ECO:0000256" key="5">
    <source>
        <dbReference type="ARBA" id="ARBA00022917"/>
    </source>
</evidence>
<dbReference type="PRINTS" id="PR00315">
    <property type="entry name" value="ELONGATNFCT"/>
</dbReference>
<dbReference type="NCBIfam" id="NF009381">
    <property type="entry name" value="PRK12740.1-5"/>
    <property type="match status" value="1"/>
</dbReference>
<name>A0A7T1F9N5_9STAP</name>
<dbReference type="InterPro" id="IPR041095">
    <property type="entry name" value="EFG_II"/>
</dbReference>
<dbReference type="EMBL" id="CP064056">
    <property type="protein sequence ID" value="QPM74881.1"/>
    <property type="molecule type" value="Genomic_DNA"/>
</dbReference>
<dbReference type="GO" id="GO:0003924">
    <property type="term" value="F:GTPase activity"/>
    <property type="evidence" value="ECO:0007669"/>
    <property type="project" value="InterPro"/>
</dbReference>
<dbReference type="RefSeq" id="WP_048792369.1">
    <property type="nucleotide sequence ID" value="NZ_CP064056.1"/>
</dbReference>
<dbReference type="Pfam" id="PF00009">
    <property type="entry name" value="GTP_EFTU"/>
    <property type="match status" value="1"/>
</dbReference>
<dbReference type="NCBIfam" id="TIGR00231">
    <property type="entry name" value="small_GTP"/>
    <property type="match status" value="1"/>
</dbReference>
<dbReference type="CDD" id="cd04088">
    <property type="entry name" value="EFG_mtEFG_II"/>
    <property type="match status" value="1"/>
</dbReference>
<dbReference type="InterPro" id="IPR000640">
    <property type="entry name" value="EFG_V-like"/>
</dbReference>
<feature type="binding site" evidence="7">
    <location>
        <begin position="135"/>
        <end position="138"/>
    </location>
    <ligand>
        <name>GTP</name>
        <dbReference type="ChEBI" id="CHEBI:37565"/>
    </ligand>
</feature>
<keyword evidence="10" id="KW-1185">Reference proteome</keyword>